<sequence length="130" mass="15386">METTETKNEYKGKGSKDSTVVKEVVNTRDSVVFRDSVVYTYNDKGELLSKEIWHWKERYRDKDNEYHELKAKYDSLNVAKRDSIRVPYPVEVIKVKYRVPRSLWWLVILLAGLSVPSILKILRKLKLIKI</sequence>
<evidence type="ECO:0000313" key="2">
    <source>
        <dbReference type="EMBL" id="RGY21347.1"/>
    </source>
</evidence>
<dbReference type="Proteomes" id="UP000286063">
    <property type="component" value="Unassembled WGS sequence"/>
</dbReference>
<keyword evidence="1" id="KW-0812">Transmembrane</keyword>
<organism evidence="2 3">
    <name type="scientific">Butyricimonas virosa</name>
    <dbReference type="NCBI Taxonomy" id="544645"/>
    <lineage>
        <taxon>Bacteria</taxon>
        <taxon>Pseudomonadati</taxon>
        <taxon>Bacteroidota</taxon>
        <taxon>Bacteroidia</taxon>
        <taxon>Bacteroidales</taxon>
        <taxon>Odoribacteraceae</taxon>
        <taxon>Butyricimonas</taxon>
    </lineage>
</organism>
<reference evidence="2 3" key="1">
    <citation type="submission" date="2018-08" db="EMBL/GenBank/DDBJ databases">
        <title>A genome reference for cultivated species of the human gut microbiota.</title>
        <authorList>
            <person name="Zou Y."/>
            <person name="Xue W."/>
            <person name="Luo G."/>
        </authorList>
    </citation>
    <scope>NUCLEOTIDE SEQUENCE [LARGE SCALE GENOMIC DNA]</scope>
    <source>
        <strain evidence="2 3">OF02-7</strain>
    </source>
</reference>
<keyword evidence="1" id="KW-0472">Membrane</keyword>
<dbReference type="EMBL" id="QSCR01000001">
    <property type="protein sequence ID" value="RGY21347.1"/>
    <property type="molecule type" value="Genomic_DNA"/>
</dbReference>
<accession>A0A413ITV1</accession>
<comment type="caution">
    <text evidence="2">The sequence shown here is derived from an EMBL/GenBank/DDBJ whole genome shotgun (WGS) entry which is preliminary data.</text>
</comment>
<gene>
    <name evidence="2" type="ORF">DXA50_00390</name>
</gene>
<feature type="transmembrane region" description="Helical" evidence="1">
    <location>
        <begin position="103"/>
        <end position="122"/>
    </location>
</feature>
<name>A0A413ITV1_9BACT</name>
<protein>
    <submittedName>
        <fullName evidence="2">Uncharacterized protein</fullName>
    </submittedName>
</protein>
<evidence type="ECO:0000256" key="1">
    <source>
        <dbReference type="SAM" id="Phobius"/>
    </source>
</evidence>
<keyword evidence="1" id="KW-1133">Transmembrane helix</keyword>
<dbReference type="AlphaFoldDB" id="A0A413ITV1"/>
<proteinExistence type="predicted"/>
<evidence type="ECO:0000313" key="3">
    <source>
        <dbReference type="Proteomes" id="UP000286063"/>
    </source>
</evidence>